<keyword evidence="1" id="KW-0812">Transmembrane</keyword>
<evidence type="ECO:0000313" key="2">
    <source>
        <dbReference type="EMBL" id="KRL14222.1"/>
    </source>
</evidence>
<name>A0A0R1N1V5_9LACO</name>
<reference evidence="2 3" key="1">
    <citation type="journal article" date="2015" name="Genome Announc.">
        <title>Expanding the biotechnology potential of lactobacilli through comparative genomics of 213 strains and associated genera.</title>
        <authorList>
            <person name="Sun Z."/>
            <person name="Harris H.M."/>
            <person name="McCann A."/>
            <person name="Guo C."/>
            <person name="Argimon S."/>
            <person name="Zhang W."/>
            <person name="Yang X."/>
            <person name="Jeffery I.B."/>
            <person name="Cooney J.C."/>
            <person name="Kagawa T.F."/>
            <person name="Liu W."/>
            <person name="Song Y."/>
            <person name="Salvetti E."/>
            <person name="Wrobel A."/>
            <person name="Rasinkangas P."/>
            <person name="Parkhill J."/>
            <person name="Rea M.C."/>
            <person name="O'Sullivan O."/>
            <person name="Ritari J."/>
            <person name="Douillard F.P."/>
            <person name="Paul Ross R."/>
            <person name="Yang R."/>
            <person name="Briner A.E."/>
            <person name="Felis G.E."/>
            <person name="de Vos W.M."/>
            <person name="Barrangou R."/>
            <person name="Klaenhammer T.R."/>
            <person name="Caufield P.W."/>
            <person name="Cui Y."/>
            <person name="Zhang H."/>
            <person name="O'Toole P.W."/>
        </authorList>
    </citation>
    <scope>NUCLEOTIDE SEQUENCE [LARGE SCALE GENOMIC DNA]</scope>
    <source>
        <strain evidence="2 3">DSM 12744</strain>
    </source>
</reference>
<keyword evidence="3" id="KW-1185">Reference proteome</keyword>
<keyword evidence="1" id="KW-1133">Transmembrane helix</keyword>
<accession>A0A0R1N1V5</accession>
<evidence type="ECO:0000256" key="1">
    <source>
        <dbReference type="SAM" id="Phobius"/>
    </source>
</evidence>
<evidence type="ECO:0000313" key="3">
    <source>
        <dbReference type="Proteomes" id="UP000051330"/>
    </source>
</evidence>
<dbReference type="AlphaFoldDB" id="A0A0R1N1V5"/>
<sequence length="81" mass="9363">MIPQLLGIFILTYPKDGIGVTLLPICILTAVGFGILYLILRIVRDHDLLLRDFFRSYWRYLALLSGGWYVFALILWGITNF</sequence>
<gene>
    <name evidence="2" type="ORF">FD09_GL001386</name>
</gene>
<dbReference type="Proteomes" id="UP000051330">
    <property type="component" value="Unassembled WGS sequence"/>
</dbReference>
<dbReference type="InterPro" id="IPR024515">
    <property type="entry name" value="DUF3397"/>
</dbReference>
<proteinExistence type="predicted"/>
<organism evidence="2 3">
    <name type="scientific">Schleiferilactobacillus perolens DSM 12744</name>
    <dbReference type="NCBI Taxonomy" id="1423792"/>
    <lineage>
        <taxon>Bacteria</taxon>
        <taxon>Bacillati</taxon>
        <taxon>Bacillota</taxon>
        <taxon>Bacilli</taxon>
        <taxon>Lactobacillales</taxon>
        <taxon>Lactobacillaceae</taxon>
        <taxon>Schleiferilactobacillus</taxon>
    </lineage>
</organism>
<feature type="transmembrane region" description="Helical" evidence="1">
    <location>
        <begin position="20"/>
        <end position="40"/>
    </location>
</feature>
<comment type="caution">
    <text evidence="2">The sequence shown here is derived from an EMBL/GenBank/DDBJ whole genome shotgun (WGS) entry which is preliminary data.</text>
</comment>
<protein>
    <submittedName>
        <fullName evidence="2">Uncharacterized protein</fullName>
    </submittedName>
</protein>
<feature type="transmembrane region" description="Helical" evidence="1">
    <location>
        <begin position="60"/>
        <end position="78"/>
    </location>
</feature>
<keyword evidence="1" id="KW-0472">Membrane</keyword>
<dbReference type="Pfam" id="PF11877">
    <property type="entry name" value="DUF3397"/>
    <property type="match status" value="1"/>
</dbReference>
<dbReference type="STRING" id="1423792.FD09_GL001386"/>
<dbReference type="PATRIC" id="fig|1423792.3.peg.1405"/>
<dbReference type="EMBL" id="AZEC01000002">
    <property type="protein sequence ID" value="KRL14222.1"/>
    <property type="molecule type" value="Genomic_DNA"/>
</dbReference>